<keyword evidence="2" id="KW-1185">Reference proteome</keyword>
<gene>
    <name evidence="1" type="ORF">V5O48_012506</name>
</gene>
<dbReference type="EMBL" id="JBAHYK010001113">
    <property type="protein sequence ID" value="KAL0569466.1"/>
    <property type="molecule type" value="Genomic_DNA"/>
</dbReference>
<comment type="caution">
    <text evidence="1">The sequence shown here is derived from an EMBL/GenBank/DDBJ whole genome shotgun (WGS) entry which is preliminary data.</text>
</comment>
<accession>A0ABR3F315</accession>
<reference evidence="1 2" key="1">
    <citation type="submission" date="2024-02" db="EMBL/GenBank/DDBJ databases">
        <title>A draft genome for the cacao thread blight pathogen Marasmius crinis-equi.</title>
        <authorList>
            <person name="Cohen S.P."/>
            <person name="Baruah I.K."/>
            <person name="Amoako-Attah I."/>
            <person name="Bukari Y."/>
            <person name="Meinhardt L.W."/>
            <person name="Bailey B.A."/>
        </authorList>
    </citation>
    <scope>NUCLEOTIDE SEQUENCE [LARGE SCALE GENOMIC DNA]</scope>
    <source>
        <strain evidence="1 2">GH-76</strain>
    </source>
</reference>
<protein>
    <submittedName>
        <fullName evidence="1">Uncharacterized protein</fullName>
    </submittedName>
</protein>
<organism evidence="1 2">
    <name type="scientific">Marasmius crinis-equi</name>
    <dbReference type="NCBI Taxonomy" id="585013"/>
    <lineage>
        <taxon>Eukaryota</taxon>
        <taxon>Fungi</taxon>
        <taxon>Dikarya</taxon>
        <taxon>Basidiomycota</taxon>
        <taxon>Agaricomycotina</taxon>
        <taxon>Agaricomycetes</taxon>
        <taxon>Agaricomycetidae</taxon>
        <taxon>Agaricales</taxon>
        <taxon>Marasmiineae</taxon>
        <taxon>Marasmiaceae</taxon>
        <taxon>Marasmius</taxon>
    </lineage>
</organism>
<evidence type="ECO:0000313" key="2">
    <source>
        <dbReference type="Proteomes" id="UP001465976"/>
    </source>
</evidence>
<sequence length="464" mass="51512">MADIDMPGLKLRADTVDHAAHGILELLFIHYRGQPIPTLIGSAQIERFEYGRLLCGWRTLRVGAGVGDGVTRNVVRRCIELIVQKDDLFKSTRDDLFTWMFPADNSTDDERLAWAKVLGTLVAIHIVWLKASPCPIDPILVVLLMAGMSSALDQKYITILHPSLAAELAVWPSYEERSNVFDDQQNRGPLNMLIASWIPNYSFPAVRRITTMQGWSNITKTLLVSALFGHPVGDFENSPELDAIRSGFNLPIRGRVLPSFPSTTLSSFSLRLIFLLKLVDTQDDILPVISALAGQKVLASREVMDLVVFSEGHFQHRDPAFLAAFRLRLSRYLCGVGHPSCLVGENTLITAETAAVQSQNALFRATTFLRQATGSDLLPRMPERDASKIKISFALPDPSIQAGKVTMHQCTRTVIINVDDHLVSMIKDIPADYDPSSEDDDVPFCEFFHKNLLNVAGLADYDIA</sequence>
<proteinExistence type="predicted"/>
<name>A0ABR3F315_9AGAR</name>
<dbReference type="Proteomes" id="UP001465976">
    <property type="component" value="Unassembled WGS sequence"/>
</dbReference>
<evidence type="ECO:0000313" key="1">
    <source>
        <dbReference type="EMBL" id="KAL0569466.1"/>
    </source>
</evidence>